<dbReference type="AlphaFoldDB" id="A0A084QLW8"/>
<dbReference type="SUPFAM" id="SSF55856">
    <property type="entry name" value="Cytochrome b5-like heme/steroid binding domain"/>
    <property type="match status" value="1"/>
</dbReference>
<organism evidence="7 8">
    <name type="scientific">Stachybotrys chlorohalonatus (strain IBT 40285)</name>
    <dbReference type="NCBI Taxonomy" id="1283841"/>
    <lineage>
        <taxon>Eukaryota</taxon>
        <taxon>Fungi</taxon>
        <taxon>Dikarya</taxon>
        <taxon>Ascomycota</taxon>
        <taxon>Pezizomycotina</taxon>
        <taxon>Sordariomycetes</taxon>
        <taxon>Hypocreomycetidae</taxon>
        <taxon>Hypocreales</taxon>
        <taxon>Stachybotryaceae</taxon>
        <taxon>Stachybotrys</taxon>
    </lineage>
</organism>
<dbReference type="OrthoDB" id="260519at2759"/>
<comment type="similarity">
    <text evidence="4 5">Belongs to the cytochrome b5 family.</text>
</comment>
<dbReference type="Gene3D" id="3.10.120.10">
    <property type="entry name" value="Cytochrome b5-like heme/steroid binding domain"/>
    <property type="match status" value="1"/>
</dbReference>
<dbReference type="GO" id="GO:0020037">
    <property type="term" value="F:heme binding"/>
    <property type="evidence" value="ECO:0007669"/>
    <property type="project" value="UniProtKB-UniRule"/>
</dbReference>
<dbReference type="PROSITE" id="PS00191">
    <property type="entry name" value="CYTOCHROME_B5_1"/>
    <property type="match status" value="1"/>
</dbReference>
<dbReference type="InterPro" id="IPR001199">
    <property type="entry name" value="Cyt_B5-like_heme/steroid-bd"/>
</dbReference>
<feature type="domain" description="Cytochrome b5 heme-binding" evidence="6">
    <location>
        <begin position="2"/>
        <end position="79"/>
    </location>
</feature>
<keyword evidence="8" id="KW-1185">Reference proteome</keyword>
<keyword evidence="3 5" id="KW-0408">Iron</keyword>
<dbReference type="FunFam" id="3.10.120.10:FF:000007">
    <property type="entry name" value="Sulfite oxidase, mitochondrial"/>
    <property type="match status" value="1"/>
</dbReference>
<dbReference type="InterPro" id="IPR050668">
    <property type="entry name" value="Cytochrome_b5"/>
</dbReference>
<evidence type="ECO:0000259" key="6">
    <source>
        <dbReference type="PROSITE" id="PS50255"/>
    </source>
</evidence>
<dbReference type="SMART" id="SM01117">
    <property type="entry name" value="Cyt-b5"/>
    <property type="match status" value="1"/>
</dbReference>
<evidence type="ECO:0000256" key="2">
    <source>
        <dbReference type="ARBA" id="ARBA00022723"/>
    </source>
</evidence>
<dbReference type="EMBL" id="KL660638">
    <property type="protein sequence ID" value="KFA64953.1"/>
    <property type="molecule type" value="Genomic_DNA"/>
</dbReference>
<gene>
    <name evidence="7" type="ORF">S40285_03861</name>
</gene>
<dbReference type="OMA" id="FWKYHGD"/>
<name>A0A084QLW8_STAC4</name>
<dbReference type="PRINTS" id="PR00363">
    <property type="entry name" value="CYTOCHROMEB5"/>
</dbReference>
<dbReference type="InterPro" id="IPR018506">
    <property type="entry name" value="Cyt_B5_heme-BS"/>
</dbReference>
<dbReference type="Proteomes" id="UP000028524">
    <property type="component" value="Unassembled WGS sequence"/>
</dbReference>
<dbReference type="Pfam" id="PF00173">
    <property type="entry name" value="Cyt-b5"/>
    <property type="match status" value="1"/>
</dbReference>
<sequence>MPENYTIADVAQHKDDANGYWVIVENEVYDVSKFLDEHPGGAKILKRYAGKDATKAFWKYHNEHVLQKYGGKLKIGAVEKAKL</sequence>
<dbReference type="PROSITE" id="PS50255">
    <property type="entry name" value="CYTOCHROME_B5_2"/>
    <property type="match status" value="1"/>
</dbReference>
<dbReference type="InParanoid" id="A0A084QLW8"/>
<protein>
    <recommendedName>
        <fullName evidence="6">Cytochrome b5 heme-binding domain-containing protein</fullName>
    </recommendedName>
</protein>
<dbReference type="GO" id="GO:0016020">
    <property type="term" value="C:membrane"/>
    <property type="evidence" value="ECO:0007669"/>
    <property type="project" value="TreeGrafter"/>
</dbReference>
<accession>A0A084QLW8</accession>
<dbReference type="PANTHER" id="PTHR19359">
    <property type="entry name" value="CYTOCHROME B5"/>
    <property type="match status" value="1"/>
</dbReference>
<evidence type="ECO:0000256" key="1">
    <source>
        <dbReference type="ARBA" id="ARBA00022617"/>
    </source>
</evidence>
<dbReference type="HOGENOM" id="CLU_102602_4_4_1"/>
<dbReference type="InterPro" id="IPR036400">
    <property type="entry name" value="Cyt_B5-like_heme/steroid_sf"/>
</dbReference>
<evidence type="ECO:0000256" key="5">
    <source>
        <dbReference type="RuleBase" id="RU362121"/>
    </source>
</evidence>
<reference evidence="7 8" key="1">
    <citation type="journal article" date="2014" name="BMC Genomics">
        <title>Comparative genome sequencing reveals chemotype-specific gene clusters in the toxigenic black mold Stachybotrys.</title>
        <authorList>
            <person name="Semeiks J."/>
            <person name="Borek D."/>
            <person name="Otwinowski Z."/>
            <person name="Grishin N.V."/>
        </authorList>
    </citation>
    <scope>NUCLEOTIDE SEQUENCE [LARGE SCALE GENOMIC DNA]</scope>
    <source>
        <strain evidence="7 8">IBT 40285</strain>
    </source>
</reference>
<evidence type="ECO:0000256" key="4">
    <source>
        <dbReference type="ARBA" id="ARBA00038168"/>
    </source>
</evidence>
<evidence type="ECO:0000313" key="7">
    <source>
        <dbReference type="EMBL" id="KFA64953.1"/>
    </source>
</evidence>
<evidence type="ECO:0000313" key="8">
    <source>
        <dbReference type="Proteomes" id="UP000028524"/>
    </source>
</evidence>
<dbReference type="STRING" id="1283841.A0A084QLW8"/>
<dbReference type="PANTHER" id="PTHR19359:SF14">
    <property type="entry name" value="CYTOCHROME B5 A"/>
    <property type="match status" value="1"/>
</dbReference>
<evidence type="ECO:0000256" key="3">
    <source>
        <dbReference type="ARBA" id="ARBA00023004"/>
    </source>
</evidence>
<dbReference type="GO" id="GO:0046872">
    <property type="term" value="F:metal ion binding"/>
    <property type="evidence" value="ECO:0007669"/>
    <property type="project" value="UniProtKB-UniRule"/>
</dbReference>
<keyword evidence="1 5" id="KW-0349">Heme</keyword>
<proteinExistence type="inferred from homology"/>
<keyword evidence="2 5" id="KW-0479">Metal-binding</keyword>